<accession>A0A0K2UPU1</accession>
<reference evidence="2" key="1">
    <citation type="submission" date="2014-05" db="EMBL/GenBank/DDBJ databases">
        <authorList>
            <person name="Chronopoulou M."/>
        </authorList>
    </citation>
    <scope>NUCLEOTIDE SEQUENCE</scope>
    <source>
        <tissue evidence="2">Whole organism</tissue>
    </source>
</reference>
<sequence>MNWKDTLNLFRTVEMANSLNDLVSKDVNGNKKSSGFNKNERRSQSRERSWNKRQDDCVESVVFNFLIRMDNFRLQKMLNAQDLVREASV</sequence>
<organism evidence="2">
    <name type="scientific">Lepeophtheirus salmonis</name>
    <name type="common">Salmon louse</name>
    <name type="synonym">Caligus salmonis</name>
    <dbReference type="NCBI Taxonomy" id="72036"/>
    <lineage>
        <taxon>Eukaryota</taxon>
        <taxon>Metazoa</taxon>
        <taxon>Ecdysozoa</taxon>
        <taxon>Arthropoda</taxon>
        <taxon>Crustacea</taxon>
        <taxon>Multicrustacea</taxon>
        <taxon>Hexanauplia</taxon>
        <taxon>Copepoda</taxon>
        <taxon>Siphonostomatoida</taxon>
        <taxon>Caligidae</taxon>
        <taxon>Lepeophtheirus</taxon>
    </lineage>
</organism>
<feature type="compositionally biased region" description="Basic and acidic residues" evidence="1">
    <location>
        <begin position="38"/>
        <end position="54"/>
    </location>
</feature>
<evidence type="ECO:0000256" key="1">
    <source>
        <dbReference type="SAM" id="MobiDB-lite"/>
    </source>
</evidence>
<feature type="region of interest" description="Disordered" evidence="1">
    <location>
        <begin position="24"/>
        <end position="54"/>
    </location>
</feature>
<proteinExistence type="predicted"/>
<name>A0A0K2UPU1_LEPSM</name>
<protein>
    <submittedName>
        <fullName evidence="2">Uncharacterized protein</fullName>
    </submittedName>
</protein>
<dbReference type="AlphaFoldDB" id="A0A0K2UPU1"/>
<dbReference type="EMBL" id="HACA01022724">
    <property type="protein sequence ID" value="CDW40085.1"/>
    <property type="molecule type" value="Transcribed_RNA"/>
</dbReference>
<evidence type="ECO:0000313" key="2">
    <source>
        <dbReference type="EMBL" id="CDW40085.1"/>
    </source>
</evidence>